<keyword evidence="3" id="KW-1185">Reference proteome</keyword>
<accession>W4KE76</accession>
<dbReference type="AlphaFoldDB" id="W4KE76"/>
<name>W4KE76_HETIT</name>
<dbReference type="GeneID" id="20666199"/>
<dbReference type="KEGG" id="hir:HETIRDRAFT_106900"/>
<evidence type="ECO:0000313" key="3">
    <source>
        <dbReference type="Proteomes" id="UP000030671"/>
    </source>
</evidence>
<dbReference type="HOGENOM" id="CLU_2688113_0_0_1"/>
<evidence type="ECO:0000256" key="1">
    <source>
        <dbReference type="SAM" id="SignalP"/>
    </source>
</evidence>
<organism evidence="2 3">
    <name type="scientific">Heterobasidion irregulare (strain TC 32-1)</name>
    <dbReference type="NCBI Taxonomy" id="747525"/>
    <lineage>
        <taxon>Eukaryota</taxon>
        <taxon>Fungi</taxon>
        <taxon>Dikarya</taxon>
        <taxon>Basidiomycota</taxon>
        <taxon>Agaricomycotina</taxon>
        <taxon>Agaricomycetes</taxon>
        <taxon>Russulales</taxon>
        <taxon>Bondarzewiaceae</taxon>
        <taxon>Heterobasidion</taxon>
        <taxon>Heterobasidion annosum species complex</taxon>
    </lineage>
</organism>
<dbReference type="RefSeq" id="XP_009545614.1">
    <property type="nucleotide sequence ID" value="XM_009547319.1"/>
</dbReference>
<proteinExistence type="predicted"/>
<dbReference type="InParanoid" id="W4KE76"/>
<feature type="signal peptide" evidence="1">
    <location>
        <begin position="1"/>
        <end position="20"/>
    </location>
</feature>
<keyword evidence="1" id="KW-0732">Signal</keyword>
<dbReference type="Proteomes" id="UP000030671">
    <property type="component" value="Unassembled WGS sequence"/>
</dbReference>
<sequence>MPFTLKCSLLSLIDQPLAQALEWICEILTWPSTLRPISDLDSYVRFASEVCSADEIAAFREIAEFVPQSRDACK</sequence>
<evidence type="ECO:0000313" key="2">
    <source>
        <dbReference type="EMBL" id="ETW83351.1"/>
    </source>
</evidence>
<reference evidence="2 3" key="1">
    <citation type="journal article" date="2012" name="New Phytol.">
        <title>Insight into trade-off between wood decay and parasitism from the genome of a fungal forest pathogen.</title>
        <authorList>
            <person name="Olson A."/>
            <person name="Aerts A."/>
            <person name="Asiegbu F."/>
            <person name="Belbahri L."/>
            <person name="Bouzid O."/>
            <person name="Broberg A."/>
            <person name="Canback B."/>
            <person name="Coutinho P.M."/>
            <person name="Cullen D."/>
            <person name="Dalman K."/>
            <person name="Deflorio G."/>
            <person name="van Diepen L.T."/>
            <person name="Dunand C."/>
            <person name="Duplessis S."/>
            <person name="Durling M."/>
            <person name="Gonthier P."/>
            <person name="Grimwood J."/>
            <person name="Fossdal C.G."/>
            <person name="Hansson D."/>
            <person name="Henrissat B."/>
            <person name="Hietala A."/>
            <person name="Himmelstrand K."/>
            <person name="Hoffmeister D."/>
            <person name="Hogberg N."/>
            <person name="James T.Y."/>
            <person name="Karlsson M."/>
            <person name="Kohler A."/>
            <person name="Kues U."/>
            <person name="Lee Y.H."/>
            <person name="Lin Y.C."/>
            <person name="Lind M."/>
            <person name="Lindquist E."/>
            <person name="Lombard V."/>
            <person name="Lucas S."/>
            <person name="Lunden K."/>
            <person name="Morin E."/>
            <person name="Murat C."/>
            <person name="Park J."/>
            <person name="Raffaello T."/>
            <person name="Rouze P."/>
            <person name="Salamov A."/>
            <person name="Schmutz J."/>
            <person name="Solheim H."/>
            <person name="Stahlberg J."/>
            <person name="Velez H."/>
            <person name="de Vries R.P."/>
            <person name="Wiebenga A."/>
            <person name="Woodward S."/>
            <person name="Yakovlev I."/>
            <person name="Garbelotto M."/>
            <person name="Martin F."/>
            <person name="Grigoriev I.V."/>
            <person name="Stenlid J."/>
        </authorList>
    </citation>
    <scope>NUCLEOTIDE SEQUENCE [LARGE SCALE GENOMIC DNA]</scope>
    <source>
        <strain evidence="2 3">TC 32-1</strain>
    </source>
</reference>
<feature type="chain" id="PRO_5004844428" evidence="1">
    <location>
        <begin position="21"/>
        <end position="74"/>
    </location>
</feature>
<protein>
    <submittedName>
        <fullName evidence="2">Uncharacterized protein</fullName>
    </submittedName>
</protein>
<dbReference type="EMBL" id="KI925457">
    <property type="protein sequence ID" value="ETW83351.1"/>
    <property type="molecule type" value="Genomic_DNA"/>
</dbReference>
<gene>
    <name evidence="2" type="ORF">HETIRDRAFT_106900</name>
</gene>